<evidence type="ECO:0000313" key="2">
    <source>
        <dbReference type="Proteomes" id="UP000015042"/>
    </source>
</evidence>
<proteinExistence type="predicted"/>
<dbReference type="KEGG" id="sbz:A464_1728"/>
<organism evidence="1 2">
    <name type="scientific">Salmonella bongori N268-08</name>
    <dbReference type="NCBI Taxonomy" id="1197719"/>
    <lineage>
        <taxon>Bacteria</taxon>
        <taxon>Pseudomonadati</taxon>
        <taxon>Pseudomonadota</taxon>
        <taxon>Gammaproteobacteria</taxon>
        <taxon>Enterobacterales</taxon>
        <taxon>Enterobacteriaceae</taxon>
        <taxon>Salmonella</taxon>
    </lineage>
</organism>
<accession>S5MW75</accession>
<dbReference type="AlphaFoldDB" id="S5MW75"/>
<reference evidence="1 2" key="1">
    <citation type="submission" date="2013-07" db="EMBL/GenBank/DDBJ databases">
        <title>Genome sequence of Salmonella bongori N268-08 - a rare clinical isolate.</title>
        <authorList>
            <person name="Marti R."/>
            <person name="Hagens S."/>
            <person name="Loessner M.J."/>
            <person name="Klumpp J."/>
        </authorList>
    </citation>
    <scope>NUCLEOTIDE SEQUENCE [LARGE SCALE GENOMIC DNA]</scope>
    <source>
        <strain evidence="1 2">N268-08</strain>
    </source>
</reference>
<name>S5MW75_SALBN</name>
<sequence>MPLFSLTSHSRIFLCGKFDRMLLTRRRISRSEDSHDSI</sequence>
<dbReference type="Proteomes" id="UP000015042">
    <property type="component" value="Chromosome"/>
</dbReference>
<evidence type="ECO:0000313" key="1">
    <source>
        <dbReference type="EMBL" id="AGR58913.1"/>
    </source>
</evidence>
<dbReference type="EMBL" id="CP006608">
    <property type="protein sequence ID" value="AGR58913.1"/>
    <property type="molecule type" value="Genomic_DNA"/>
</dbReference>
<dbReference type="HOGENOM" id="CLU_3332639_0_0_6"/>
<protein>
    <submittedName>
        <fullName evidence="1">Uncharacterized protein</fullName>
    </submittedName>
</protein>
<gene>
    <name evidence="1" type="ORF">A464_1728</name>
</gene>